<dbReference type="GO" id="GO:0016746">
    <property type="term" value="F:acyltransferase activity"/>
    <property type="evidence" value="ECO:0007669"/>
    <property type="project" value="InterPro"/>
</dbReference>
<dbReference type="eggNOG" id="KOG1505">
    <property type="taxonomic scope" value="Eukaryota"/>
</dbReference>
<dbReference type="PANTHER" id="PTHR10983:SF16">
    <property type="entry name" value="LYSOCARDIOLIPIN ACYLTRANSFERASE 1"/>
    <property type="match status" value="1"/>
</dbReference>
<evidence type="ECO:0000256" key="1">
    <source>
        <dbReference type="SAM" id="MobiDB-lite"/>
    </source>
</evidence>
<dbReference type="SMART" id="SM00563">
    <property type="entry name" value="PlsC"/>
    <property type="match status" value="1"/>
</dbReference>
<dbReference type="InterPro" id="IPR002123">
    <property type="entry name" value="Plipid/glycerol_acylTrfase"/>
</dbReference>
<feature type="domain" description="Phospholipid/glycerol acyltransferase" evidence="3">
    <location>
        <begin position="139"/>
        <end position="265"/>
    </location>
</feature>
<reference evidence="4 5" key="1">
    <citation type="journal article" date="2011" name="J. Gen. Appl. Microbiol.">
        <title>Draft genome sequencing of the enigmatic basidiomycete Mixia osmundae.</title>
        <authorList>
            <person name="Nishida H."/>
            <person name="Nagatsuka Y."/>
            <person name="Sugiyama J."/>
        </authorList>
    </citation>
    <scope>NUCLEOTIDE SEQUENCE [LARGE SCALE GENOMIC DNA]</scope>
    <source>
        <strain evidence="5">CBS 9802 / IAM 14324 / JCM 22182 / KY 12970</strain>
    </source>
</reference>
<dbReference type="RefSeq" id="XP_014570365.1">
    <property type="nucleotide sequence ID" value="XM_014714879.1"/>
</dbReference>
<evidence type="ECO:0000313" key="4">
    <source>
        <dbReference type="EMBL" id="GAA96113.1"/>
    </source>
</evidence>
<accession>G7DZV3</accession>
<keyword evidence="5" id="KW-1185">Reference proteome</keyword>
<feature type="transmembrane region" description="Helical" evidence="2">
    <location>
        <begin position="45"/>
        <end position="67"/>
    </location>
</feature>
<dbReference type="STRING" id="764103.G7DZV3"/>
<evidence type="ECO:0000259" key="3">
    <source>
        <dbReference type="SMART" id="SM00563"/>
    </source>
</evidence>
<dbReference type="OrthoDB" id="189226at2759"/>
<dbReference type="OMA" id="SITKYHE"/>
<dbReference type="Proteomes" id="UP000009131">
    <property type="component" value="Unassembled WGS sequence"/>
</dbReference>
<dbReference type="Pfam" id="PF01553">
    <property type="entry name" value="Acyltransferase"/>
    <property type="match status" value="1"/>
</dbReference>
<proteinExistence type="predicted"/>
<dbReference type="InParanoid" id="G7DZV3"/>
<keyword evidence="2" id="KW-1133">Transmembrane helix</keyword>
<comment type="caution">
    <text evidence="4">The sequence shown here is derived from an EMBL/GenBank/DDBJ whole genome shotgun (WGS) entry which is preliminary data.</text>
</comment>
<gene>
    <name evidence="4" type="primary">Mo02774</name>
    <name evidence="4" type="ORF">E5Q_02774</name>
</gene>
<dbReference type="PANTHER" id="PTHR10983">
    <property type="entry name" value="1-ACYLGLYCEROL-3-PHOSPHATE ACYLTRANSFERASE-RELATED"/>
    <property type="match status" value="1"/>
</dbReference>
<evidence type="ECO:0000256" key="2">
    <source>
        <dbReference type="SAM" id="Phobius"/>
    </source>
</evidence>
<keyword evidence="2" id="KW-0812">Transmembrane</keyword>
<dbReference type="FunCoup" id="G7DZV3">
    <property type="interactions" value="271"/>
</dbReference>
<keyword evidence="2" id="KW-0472">Membrane</keyword>
<dbReference type="GO" id="GO:0005783">
    <property type="term" value="C:endoplasmic reticulum"/>
    <property type="evidence" value="ECO:0007669"/>
    <property type="project" value="TreeGrafter"/>
</dbReference>
<dbReference type="EMBL" id="BABT02000076">
    <property type="protein sequence ID" value="GAA96113.1"/>
    <property type="molecule type" value="Genomic_DNA"/>
</dbReference>
<dbReference type="CDD" id="cd07990">
    <property type="entry name" value="LPLAT_LCLAT1-like"/>
    <property type="match status" value="1"/>
</dbReference>
<name>G7DZV3_MIXOS</name>
<organism evidence="4 5">
    <name type="scientific">Mixia osmundae (strain CBS 9802 / IAM 14324 / JCM 22182 / KY 12970)</name>
    <dbReference type="NCBI Taxonomy" id="764103"/>
    <lineage>
        <taxon>Eukaryota</taxon>
        <taxon>Fungi</taxon>
        <taxon>Dikarya</taxon>
        <taxon>Basidiomycota</taxon>
        <taxon>Pucciniomycotina</taxon>
        <taxon>Mixiomycetes</taxon>
        <taxon>Mixiales</taxon>
        <taxon>Mixiaceae</taxon>
        <taxon>Mixia</taxon>
    </lineage>
</organism>
<evidence type="ECO:0000313" key="5">
    <source>
        <dbReference type="Proteomes" id="UP000009131"/>
    </source>
</evidence>
<reference evidence="4 5" key="2">
    <citation type="journal article" date="2012" name="Open Biol.">
        <title>Characteristics of nucleosomes and linker DNA regions on the genome of the basidiomycete Mixia osmundae revealed by mono- and dinucleosome mapping.</title>
        <authorList>
            <person name="Nishida H."/>
            <person name="Kondo S."/>
            <person name="Matsumoto T."/>
            <person name="Suzuki Y."/>
            <person name="Yoshikawa H."/>
            <person name="Taylor T.D."/>
            <person name="Sugiyama J."/>
        </authorList>
    </citation>
    <scope>NUCLEOTIDE SEQUENCE [LARGE SCALE GENOMIC DNA]</scope>
    <source>
        <strain evidence="5">CBS 9802 / IAM 14324 / JCM 22182 / KY 12970</strain>
    </source>
</reference>
<dbReference type="AlphaFoldDB" id="G7DZV3"/>
<protein>
    <recommendedName>
        <fullName evidence="3">Phospholipid/glycerol acyltransferase domain-containing protein</fullName>
    </recommendedName>
</protein>
<dbReference type="HOGENOM" id="CLU_041844_3_1_1"/>
<dbReference type="GO" id="GO:0036149">
    <property type="term" value="P:phosphatidylinositol acyl-chain remodeling"/>
    <property type="evidence" value="ECO:0007669"/>
    <property type="project" value="TreeGrafter"/>
</dbReference>
<dbReference type="SUPFAM" id="SSF69593">
    <property type="entry name" value="Glycerol-3-phosphate (1)-acyltransferase"/>
    <property type="match status" value="1"/>
</dbReference>
<sequence length="425" mass="47417">MAASEKLQGDSLEAAGPGPGESLSRTTRKALAKISDRPAPDKARFLLFNGFFASTLILLHVGFQILPSPFWFFGSTQHIFWRSILHTKTMFAQLLIYISQTFGPTKIILTSEGKDLDLSAIVKRDAKGKVIHLTLPERSIILANHQVYCDWSYIWNLLYFAELHNAIVIILKKSLKWIPIVGPAMQMFQFIFLSRSWDADQSVLKRQIGKMAAKAQESSEPLSLLIFPEGNLVSQLSRPISKKYADKSGIADMKHQILPRSTGLLFCLRALAKEVPSLSVIDITIGYEGIPEGDYGQDYYSLQSIFGAGQSPPAVHMHVRTFKASELPLGHDLTEADHATPEERKIFDDWVRSRWQEKDHLLGRFYAKGSFIEGKRGVSKVTEAYGPISIPIEAKTSKDTNILLGSCIPGAIMIAALTKYLIYGF</sequence>
<feature type="region of interest" description="Disordered" evidence="1">
    <location>
        <begin position="1"/>
        <end position="27"/>
    </location>
</feature>